<dbReference type="EMBL" id="KB445797">
    <property type="protein sequence ID" value="EMD37198.1"/>
    <property type="molecule type" value="Genomic_DNA"/>
</dbReference>
<accession>M2QJH3</accession>
<dbReference type="HOGENOM" id="CLU_2819401_0_0_1"/>
<evidence type="ECO:0000313" key="1">
    <source>
        <dbReference type="EMBL" id="EMD37198.1"/>
    </source>
</evidence>
<keyword evidence="2" id="KW-1185">Reference proteome</keyword>
<evidence type="ECO:0000313" key="2">
    <source>
        <dbReference type="Proteomes" id="UP000016930"/>
    </source>
</evidence>
<dbReference type="OrthoDB" id="2751476at2759"/>
<gene>
    <name evidence="1" type="ORF">CERSUDRAFT_124145</name>
</gene>
<proteinExistence type="predicted"/>
<feature type="non-terminal residue" evidence="1">
    <location>
        <position position="67"/>
    </location>
</feature>
<dbReference type="Proteomes" id="UP000016930">
    <property type="component" value="Unassembled WGS sequence"/>
</dbReference>
<organism evidence="1 2">
    <name type="scientific">Ceriporiopsis subvermispora (strain B)</name>
    <name type="common">White-rot fungus</name>
    <name type="synonym">Gelatoporia subvermispora</name>
    <dbReference type="NCBI Taxonomy" id="914234"/>
    <lineage>
        <taxon>Eukaryota</taxon>
        <taxon>Fungi</taxon>
        <taxon>Dikarya</taxon>
        <taxon>Basidiomycota</taxon>
        <taxon>Agaricomycotina</taxon>
        <taxon>Agaricomycetes</taxon>
        <taxon>Polyporales</taxon>
        <taxon>Gelatoporiaceae</taxon>
        <taxon>Gelatoporia</taxon>
    </lineage>
</organism>
<protein>
    <submittedName>
        <fullName evidence="1">Uncharacterized protein</fullName>
    </submittedName>
</protein>
<name>M2QJH3_CERS8</name>
<dbReference type="AlphaFoldDB" id="M2QJH3"/>
<reference evidence="1 2" key="1">
    <citation type="journal article" date="2012" name="Proc. Natl. Acad. Sci. U.S.A.">
        <title>Comparative genomics of Ceriporiopsis subvermispora and Phanerochaete chrysosporium provide insight into selective ligninolysis.</title>
        <authorList>
            <person name="Fernandez-Fueyo E."/>
            <person name="Ruiz-Duenas F.J."/>
            <person name="Ferreira P."/>
            <person name="Floudas D."/>
            <person name="Hibbett D.S."/>
            <person name="Canessa P."/>
            <person name="Larrondo L.F."/>
            <person name="James T.Y."/>
            <person name="Seelenfreund D."/>
            <person name="Lobos S."/>
            <person name="Polanco R."/>
            <person name="Tello M."/>
            <person name="Honda Y."/>
            <person name="Watanabe T."/>
            <person name="Watanabe T."/>
            <person name="Ryu J.S."/>
            <person name="Kubicek C.P."/>
            <person name="Schmoll M."/>
            <person name="Gaskell J."/>
            <person name="Hammel K.E."/>
            <person name="St John F.J."/>
            <person name="Vanden Wymelenberg A."/>
            <person name="Sabat G."/>
            <person name="Splinter BonDurant S."/>
            <person name="Syed K."/>
            <person name="Yadav J.S."/>
            <person name="Doddapaneni H."/>
            <person name="Subramanian V."/>
            <person name="Lavin J.L."/>
            <person name="Oguiza J.A."/>
            <person name="Perez G."/>
            <person name="Pisabarro A.G."/>
            <person name="Ramirez L."/>
            <person name="Santoyo F."/>
            <person name="Master E."/>
            <person name="Coutinho P.M."/>
            <person name="Henrissat B."/>
            <person name="Lombard V."/>
            <person name="Magnuson J.K."/>
            <person name="Kuees U."/>
            <person name="Hori C."/>
            <person name="Igarashi K."/>
            <person name="Samejima M."/>
            <person name="Held B.W."/>
            <person name="Barry K.W."/>
            <person name="LaButti K.M."/>
            <person name="Lapidus A."/>
            <person name="Lindquist E.A."/>
            <person name="Lucas S.M."/>
            <person name="Riley R."/>
            <person name="Salamov A.A."/>
            <person name="Hoffmeister D."/>
            <person name="Schwenk D."/>
            <person name="Hadar Y."/>
            <person name="Yarden O."/>
            <person name="de Vries R.P."/>
            <person name="Wiebenga A."/>
            <person name="Stenlid J."/>
            <person name="Eastwood D."/>
            <person name="Grigoriev I.V."/>
            <person name="Berka R.M."/>
            <person name="Blanchette R.A."/>
            <person name="Kersten P."/>
            <person name="Martinez A.T."/>
            <person name="Vicuna R."/>
            <person name="Cullen D."/>
        </authorList>
    </citation>
    <scope>NUCLEOTIDE SEQUENCE [LARGE SCALE GENOMIC DNA]</scope>
    <source>
        <strain evidence="1 2">B</strain>
    </source>
</reference>
<sequence length="67" mass="7687">MTLLRKGTLDRLSQAHGVYLPFLDPFSDRYIRFSSVADAVRLIATLEAARVRNKQLSARCGRYLTRM</sequence>